<gene>
    <name evidence="2" type="ORF">BEP19_09390</name>
</gene>
<dbReference type="AlphaFoldDB" id="A0A419SKV5"/>
<dbReference type="PANTHER" id="PTHR36558">
    <property type="entry name" value="GLR1098 PROTEIN"/>
    <property type="match status" value="1"/>
</dbReference>
<evidence type="ECO:0000259" key="1">
    <source>
        <dbReference type="Pfam" id="PF05685"/>
    </source>
</evidence>
<sequence>MVARPQPNQRYTYADYLLWPDNERWELIDGIAYNMTPAPSTEHQRVLLRLTRKFADYFEDHSCEVFIAPFDVRLFPDQKKQDEHVVQPDLTVVCDSNKITATGCEGVPDFALGVLSPWTAKKDRGLKKQLYERAVIKEYWIVDPLNQTIETFLLSEQGTYEAGPCYGKGDVIDVPLFEGLVINLTAVFT</sequence>
<dbReference type="Pfam" id="PF05685">
    <property type="entry name" value="Uma2"/>
    <property type="match status" value="1"/>
</dbReference>
<dbReference type="OrthoDB" id="9808428at2"/>
<evidence type="ECO:0000313" key="2">
    <source>
        <dbReference type="EMBL" id="RKD24580.1"/>
    </source>
</evidence>
<evidence type="ECO:0000313" key="3">
    <source>
        <dbReference type="Proteomes" id="UP000284219"/>
    </source>
</evidence>
<accession>A0A419SKV5</accession>
<organism evidence="2 3">
    <name type="scientific">Ammoniphilus oxalaticus</name>
    <dbReference type="NCBI Taxonomy" id="66863"/>
    <lineage>
        <taxon>Bacteria</taxon>
        <taxon>Bacillati</taxon>
        <taxon>Bacillota</taxon>
        <taxon>Bacilli</taxon>
        <taxon>Bacillales</taxon>
        <taxon>Paenibacillaceae</taxon>
        <taxon>Aneurinibacillus group</taxon>
        <taxon>Ammoniphilus</taxon>
    </lineage>
</organism>
<keyword evidence="3" id="KW-1185">Reference proteome</keyword>
<dbReference type="RefSeq" id="WP_120189874.1">
    <property type="nucleotide sequence ID" value="NZ_MCHY01000008.1"/>
</dbReference>
<dbReference type="PANTHER" id="PTHR36558:SF1">
    <property type="entry name" value="RESTRICTION ENDONUCLEASE DOMAIN-CONTAINING PROTEIN-RELATED"/>
    <property type="match status" value="1"/>
</dbReference>
<reference evidence="2 3" key="1">
    <citation type="submission" date="2016-08" db="EMBL/GenBank/DDBJ databases">
        <title>Novel Firmicute Genomes.</title>
        <authorList>
            <person name="Poppleton D.I."/>
            <person name="Gribaldo S."/>
        </authorList>
    </citation>
    <scope>NUCLEOTIDE SEQUENCE [LARGE SCALE GENOMIC DNA]</scope>
    <source>
        <strain evidence="2 3">RAOx-1</strain>
    </source>
</reference>
<comment type="caution">
    <text evidence="2">The sequence shown here is derived from an EMBL/GenBank/DDBJ whole genome shotgun (WGS) entry which is preliminary data.</text>
</comment>
<dbReference type="InterPro" id="IPR011335">
    <property type="entry name" value="Restrct_endonuc-II-like"/>
</dbReference>
<proteinExistence type="predicted"/>
<protein>
    <recommendedName>
        <fullName evidence="1">Putative restriction endonuclease domain-containing protein</fullName>
    </recommendedName>
</protein>
<dbReference type="Proteomes" id="UP000284219">
    <property type="component" value="Unassembled WGS sequence"/>
</dbReference>
<dbReference type="EMBL" id="MCHY01000008">
    <property type="protein sequence ID" value="RKD24580.1"/>
    <property type="molecule type" value="Genomic_DNA"/>
</dbReference>
<dbReference type="InterPro" id="IPR012296">
    <property type="entry name" value="Nuclease_put_TT1808"/>
</dbReference>
<dbReference type="Gene3D" id="3.90.1570.10">
    <property type="entry name" value="tt1808, chain A"/>
    <property type="match status" value="1"/>
</dbReference>
<dbReference type="SUPFAM" id="SSF52980">
    <property type="entry name" value="Restriction endonuclease-like"/>
    <property type="match status" value="1"/>
</dbReference>
<feature type="domain" description="Putative restriction endonuclease" evidence="1">
    <location>
        <begin position="14"/>
        <end position="184"/>
    </location>
</feature>
<name>A0A419SKV5_9BACL</name>
<dbReference type="CDD" id="cd06260">
    <property type="entry name" value="DUF820-like"/>
    <property type="match status" value="1"/>
</dbReference>
<dbReference type="InterPro" id="IPR008538">
    <property type="entry name" value="Uma2"/>
</dbReference>